<dbReference type="GO" id="GO:0032993">
    <property type="term" value="C:protein-DNA complex"/>
    <property type="evidence" value="ECO:0007669"/>
    <property type="project" value="TreeGrafter"/>
</dbReference>
<protein>
    <submittedName>
        <fullName evidence="10">PhoB family transcriptional regulator</fullName>
    </submittedName>
</protein>
<evidence type="ECO:0000256" key="6">
    <source>
        <dbReference type="PROSITE-ProRule" id="PRU00169"/>
    </source>
</evidence>
<evidence type="ECO:0000256" key="2">
    <source>
        <dbReference type="ARBA" id="ARBA00023012"/>
    </source>
</evidence>
<dbReference type="InterPro" id="IPR001867">
    <property type="entry name" value="OmpR/PhoB-type_DNA-bd"/>
</dbReference>
<dbReference type="InterPro" id="IPR036388">
    <property type="entry name" value="WH-like_DNA-bd_sf"/>
</dbReference>
<dbReference type="Proteomes" id="UP000033874">
    <property type="component" value="Unassembled WGS sequence"/>
</dbReference>
<evidence type="ECO:0000256" key="5">
    <source>
        <dbReference type="ARBA" id="ARBA00023163"/>
    </source>
</evidence>
<feature type="modified residue" description="4-aspartylphosphate" evidence="6">
    <location>
        <position position="54"/>
    </location>
</feature>
<dbReference type="Gene3D" id="3.40.50.2300">
    <property type="match status" value="1"/>
</dbReference>
<dbReference type="GO" id="GO:0006355">
    <property type="term" value="P:regulation of DNA-templated transcription"/>
    <property type="evidence" value="ECO:0007669"/>
    <property type="project" value="InterPro"/>
</dbReference>
<dbReference type="CDD" id="cd00383">
    <property type="entry name" value="trans_reg_C"/>
    <property type="match status" value="1"/>
</dbReference>
<keyword evidence="3" id="KW-0805">Transcription regulation</keyword>
<dbReference type="PANTHER" id="PTHR48111:SF4">
    <property type="entry name" value="DNA-BINDING DUAL TRANSCRIPTIONAL REGULATOR OMPR"/>
    <property type="match status" value="1"/>
</dbReference>
<gene>
    <name evidence="10" type="ORF">YP76_16365</name>
</gene>
<dbReference type="SMART" id="SM00448">
    <property type="entry name" value="REC"/>
    <property type="match status" value="1"/>
</dbReference>
<evidence type="ECO:0000256" key="1">
    <source>
        <dbReference type="ARBA" id="ARBA00022553"/>
    </source>
</evidence>
<name>A0A0M3AQF8_9SPHN</name>
<comment type="caution">
    <text evidence="10">The sequence shown here is derived from an EMBL/GenBank/DDBJ whole genome shotgun (WGS) entry which is preliminary data.</text>
</comment>
<dbReference type="Gene3D" id="1.10.10.10">
    <property type="entry name" value="Winged helix-like DNA-binding domain superfamily/Winged helix DNA-binding domain"/>
    <property type="match status" value="1"/>
</dbReference>
<reference evidence="10 11" key="1">
    <citation type="submission" date="2015-04" db="EMBL/GenBank/DDBJ databases">
        <title>Genome sequence of aromatic hydrocarbons-degrading Sphingobium chungbukense DJ77.</title>
        <authorList>
            <person name="Kim Y.-C."/>
            <person name="Chae J.-C."/>
        </authorList>
    </citation>
    <scope>NUCLEOTIDE SEQUENCE [LARGE SCALE GENOMIC DNA]</scope>
    <source>
        <strain evidence="10 11">DJ77</strain>
    </source>
</reference>
<dbReference type="InterPro" id="IPR001789">
    <property type="entry name" value="Sig_transdc_resp-reg_receiver"/>
</dbReference>
<keyword evidence="1 6" id="KW-0597">Phosphoprotein</keyword>
<evidence type="ECO:0000256" key="3">
    <source>
        <dbReference type="ARBA" id="ARBA00023015"/>
    </source>
</evidence>
<evidence type="ECO:0000313" key="10">
    <source>
        <dbReference type="EMBL" id="KKW91156.1"/>
    </source>
</evidence>
<keyword evidence="2" id="KW-0902">Two-component regulatory system</keyword>
<dbReference type="SUPFAM" id="SSF46894">
    <property type="entry name" value="C-terminal effector domain of the bipartite response regulators"/>
    <property type="match status" value="1"/>
</dbReference>
<organism evidence="10 11">
    <name type="scientific">Sphingobium chungbukense</name>
    <dbReference type="NCBI Taxonomy" id="56193"/>
    <lineage>
        <taxon>Bacteria</taxon>
        <taxon>Pseudomonadati</taxon>
        <taxon>Pseudomonadota</taxon>
        <taxon>Alphaproteobacteria</taxon>
        <taxon>Sphingomonadales</taxon>
        <taxon>Sphingomonadaceae</taxon>
        <taxon>Sphingobium</taxon>
    </lineage>
</organism>
<dbReference type="PROSITE" id="PS51755">
    <property type="entry name" value="OMPR_PHOB"/>
    <property type="match status" value="1"/>
</dbReference>
<dbReference type="PATRIC" id="fig|56193.3.peg.3428"/>
<accession>A0A0M3AQF8</accession>
<feature type="domain" description="OmpR/PhoB-type" evidence="9">
    <location>
        <begin position="132"/>
        <end position="231"/>
    </location>
</feature>
<proteinExistence type="predicted"/>
<sequence length="236" mass="25780">MSPPLILIAEARQDVRQEVRQSLEQSGFRALSAANANDIWTAMDSMAVGAVVLDAALRGPDGMDLCRDVRERSDVPIILVGADSSEVDRVVGLELGADDYMAKPYSVRELAARLRAVLRRGRNDRALGTRRPIEARFDGWVVDSSRREVVDPGGGLVELTAAEFSLLLVLLDHPQVVIARPRLMELAGVRDTPSSDRSVDVLVSRLRRKLSHGGRSAPIVTVRGGGYMFSAVVDRR</sequence>
<dbReference type="GO" id="GO:0005829">
    <property type="term" value="C:cytosol"/>
    <property type="evidence" value="ECO:0007669"/>
    <property type="project" value="TreeGrafter"/>
</dbReference>
<feature type="domain" description="Response regulatory" evidence="8">
    <location>
        <begin position="5"/>
        <end position="118"/>
    </location>
</feature>
<evidence type="ECO:0000259" key="9">
    <source>
        <dbReference type="PROSITE" id="PS51755"/>
    </source>
</evidence>
<dbReference type="InterPro" id="IPR039420">
    <property type="entry name" value="WalR-like"/>
</dbReference>
<feature type="DNA-binding region" description="OmpR/PhoB-type" evidence="7">
    <location>
        <begin position="132"/>
        <end position="231"/>
    </location>
</feature>
<dbReference type="SUPFAM" id="SSF52172">
    <property type="entry name" value="CheY-like"/>
    <property type="match status" value="1"/>
</dbReference>
<dbReference type="InterPro" id="IPR011006">
    <property type="entry name" value="CheY-like_superfamily"/>
</dbReference>
<keyword evidence="11" id="KW-1185">Reference proteome</keyword>
<dbReference type="Pfam" id="PF00072">
    <property type="entry name" value="Response_reg"/>
    <property type="match status" value="1"/>
</dbReference>
<keyword evidence="5" id="KW-0804">Transcription</keyword>
<dbReference type="SMART" id="SM00862">
    <property type="entry name" value="Trans_reg_C"/>
    <property type="match status" value="1"/>
</dbReference>
<dbReference type="InterPro" id="IPR016032">
    <property type="entry name" value="Sig_transdc_resp-reg_C-effctor"/>
</dbReference>
<dbReference type="AlphaFoldDB" id="A0A0M3AQF8"/>
<dbReference type="STRING" id="56193.YP76_16365"/>
<dbReference type="PROSITE" id="PS50110">
    <property type="entry name" value="RESPONSE_REGULATORY"/>
    <property type="match status" value="1"/>
</dbReference>
<evidence type="ECO:0000313" key="11">
    <source>
        <dbReference type="Proteomes" id="UP000033874"/>
    </source>
</evidence>
<dbReference type="Gene3D" id="6.10.250.690">
    <property type="match status" value="1"/>
</dbReference>
<dbReference type="PANTHER" id="PTHR48111">
    <property type="entry name" value="REGULATOR OF RPOS"/>
    <property type="match status" value="1"/>
</dbReference>
<dbReference type="GO" id="GO:0000976">
    <property type="term" value="F:transcription cis-regulatory region binding"/>
    <property type="evidence" value="ECO:0007669"/>
    <property type="project" value="TreeGrafter"/>
</dbReference>
<dbReference type="RefSeq" id="WP_046764674.1">
    <property type="nucleotide sequence ID" value="NZ_LBIC01000007.1"/>
</dbReference>
<dbReference type="Pfam" id="PF00486">
    <property type="entry name" value="Trans_reg_C"/>
    <property type="match status" value="1"/>
</dbReference>
<evidence type="ECO:0000256" key="4">
    <source>
        <dbReference type="ARBA" id="ARBA00023125"/>
    </source>
</evidence>
<evidence type="ECO:0000259" key="8">
    <source>
        <dbReference type="PROSITE" id="PS50110"/>
    </source>
</evidence>
<dbReference type="GO" id="GO:0000156">
    <property type="term" value="F:phosphorelay response regulator activity"/>
    <property type="evidence" value="ECO:0007669"/>
    <property type="project" value="TreeGrafter"/>
</dbReference>
<dbReference type="EMBL" id="LBIC01000007">
    <property type="protein sequence ID" value="KKW91156.1"/>
    <property type="molecule type" value="Genomic_DNA"/>
</dbReference>
<evidence type="ECO:0000256" key="7">
    <source>
        <dbReference type="PROSITE-ProRule" id="PRU01091"/>
    </source>
</evidence>
<keyword evidence="4 7" id="KW-0238">DNA-binding</keyword>